<protein>
    <submittedName>
        <fullName evidence="10">Protein BIG GRAIN 1-like C</fullName>
    </submittedName>
</protein>
<evidence type="ECO:0000256" key="3">
    <source>
        <dbReference type="ARBA" id="ARBA00010067"/>
    </source>
</evidence>
<sequence>MYRRERAIEEEPFPRSRRTPSFSSSLLDAIYRSIDESKSEEQDLGGYLTQTTMIKKKQSTNYGSKGEDKEICNLRRAIMIESWVEKQSINSSVLSNSASSSSESSSGAACSSSETESNYKQRSKQKPIRSGVSSHTEKYVRFDQRNLDKQQIPKRENGGGFTKTKLKALKIYGELKKVKQPISPGGRIASFLNSIFNSGNVKKAKMCYVGAVEDVSSEHISKSACSSSASTLSRSCLSSKTSSSKSKHSNSGVKRSVRFYPVNVILGEDSQPCDQKRIYEEDPSLMPFPTIQKFVRSSSLKSDFKKNLVKEKGNGVERPAQSFLRGFCDNEDDEDDAESYSSSDLFELDHLVGIGRYREELPVYETTNIRTNQAIAKGLVL</sequence>
<dbReference type="PANTHER" id="PTHR33541">
    <property type="entry name" value="PROTEIN BIG GRAIN 1-LIKE A-RELATED"/>
    <property type="match status" value="1"/>
</dbReference>
<organism evidence="9 10">
    <name type="scientific">Ziziphus jujuba</name>
    <name type="common">Chinese jujube</name>
    <name type="synonym">Ziziphus sativa</name>
    <dbReference type="NCBI Taxonomy" id="326968"/>
    <lineage>
        <taxon>Eukaryota</taxon>
        <taxon>Viridiplantae</taxon>
        <taxon>Streptophyta</taxon>
        <taxon>Embryophyta</taxon>
        <taxon>Tracheophyta</taxon>
        <taxon>Spermatophyta</taxon>
        <taxon>Magnoliopsida</taxon>
        <taxon>eudicotyledons</taxon>
        <taxon>Gunneridae</taxon>
        <taxon>Pentapetalae</taxon>
        <taxon>rosids</taxon>
        <taxon>fabids</taxon>
        <taxon>Rosales</taxon>
        <taxon>Rhamnaceae</taxon>
        <taxon>Paliureae</taxon>
        <taxon>Ziziphus</taxon>
    </lineage>
</organism>
<feature type="region of interest" description="Disordered" evidence="8">
    <location>
        <begin position="95"/>
        <end position="161"/>
    </location>
</feature>
<dbReference type="GO" id="GO:0005886">
    <property type="term" value="C:plasma membrane"/>
    <property type="evidence" value="ECO:0007669"/>
    <property type="project" value="UniProtKB-SubCell"/>
</dbReference>
<dbReference type="AlphaFoldDB" id="A0A6P4ATA3"/>
<accession>A0A6P4ATA3</accession>
<proteinExistence type="inferred from homology"/>
<comment type="function">
    <text evidence="1">Involved in auxin transport. Regulator of the auxin signaling pathway.</text>
</comment>
<keyword evidence="9" id="KW-1185">Reference proteome</keyword>
<keyword evidence="4" id="KW-0813">Transport</keyword>
<evidence type="ECO:0000256" key="7">
    <source>
        <dbReference type="ARBA" id="ARBA00023294"/>
    </source>
</evidence>
<evidence type="ECO:0000256" key="6">
    <source>
        <dbReference type="ARBA" id="ARBA00023136"/>
    </source>
</evidence>
<dbReference type="GO" id="GO:0009734">
    <property type="term" value="P:auxin-activated signaling pathway"/>
    <property type="evidence" value="ECO:0007669"/>
    <property type="project" value="UniProtKB-KW"/>
</dbReference>
<evidence type="ECO:0000256" key="5">
    <source>
        <dbReference type="ARBA" id="ARBA00022475"/>
    </source>
</evidence>
<evidence type="ECO:0000313" key="9">
    <source>
        <dbReference type="Proteomes" id="UP001652623"/>
    </source>
</evidence>
<evidence type="ECO:0000256" key="1">
    <source>
        <dbReference type="ARBA" id="ARBA00002281"/>
    </source>
</evidence>
<name>A0A6P4ATA3_ZIZJJ</name>
<dbReference type="PANTHER" id="PTHR33541:SF31">
    <property type="entry name" value="PROTEIN BIG GRAIN 1-LIKE A"/>
    <property type="match status" value="1"/>
</dbReference>
<dbReference type="InterPro" id="IPR039621">
    <property type="entry name" value="BG1-like"/>
</dbReference>
<dbReference type="KEGG" id="zju:107424095"/>
<evidence type="ECO:0000256" key="8">
    <source>
        <dbReference type="SAM" id="MobiDB-lite"/>
    </source>
</evidence>
<feature type="region of interest" description="Disordered" evidence="8">
    <location>
        <begin position="1"/>
        <end position="21"/>
    </location>
</feature>
<keyword evidence="6" id="KW-0472">Membrane</keyword>
<feature type="compositionally biased region" description="Low complexity" evidence="8">
    <location>
        <begin position="95"/>
        <end position="116"/>
    </location>
</feature>
<comment type="subcellular location">
    <subcellularLocation>
        <location evidence="2">Cell membrane</location>
    </subcellularLocation>
</comment>
<evidence type="ECO:0000256" key="4">
    <source>
        <dbReference type="ARBA" id="ARBA00022448"/>
    </source>
</evidence>
<comment type="similarity">
    <text evidence="3">Belongs to the BIG GRAIN 1 (BG1) plant protein family.</text>
</comment>
<reference evidence="10" key="1">
    <citation type="submission" date="2025-08" db="UniProtKB">
        <authorList>
            <consortium name="RefSeq"/>
        </authorList>
    </citation>
    <scope>IDENTIFICATION</scope>
    <source>
        <tissue evidence="10">Seedling</tissue>
    </source>
</reference>
<dbReference type="RefSeq" id="XP_015889277.1">
    <property type="nucleotide sequence ID" value="XM_016033791.4"/>
</dbReference>
<feature type="compositionally biased region" description="Basic and acidic residues" evidence="8">
    <location>
        <begin position="135"/>
        <end position="157"/>
    </location>
</feature>
<evidence type="ECO:0000313" key="10">
    <source>
        <dbReference type="RefSeq" id="XP_015889277.1"/>
    </source>
</evidence>
<keyword evidence="7" id="KW-0927">Auxin signaling pathway</keyword>
<gene>
    <name evidence="10" type="primary">LOC107424095</name>
</gene>
<keyword evidence="5" id="KW-1003">Cell membrane</keyword>
<dbReference type="Proteomes" id="UP001652623">
    <property type="component" value="Chromosome 7"/>
</dbReference>
<dbReference type="InParanoid" id="A0A6P4ATA3"/>
<feature type="compositionally biased region" description="Basic and acidic residues" evidence="8">
    <location>
        <begin position="1"/>
        <end position="14"/>
    </location>
</feature>
<dbReference type="GeneID" id="107424095"/>
<evidence type="ECO:0000256" key="2">
    <source>
        <dbReference type="ARBA" id="ARBA00004236"/>
    </source>
</evidence>